<organism evidence="9 10">
    <name type="scientific">Loigolactobacillus bifermentans DSM 20003</name>
    <dbReference type="NCBI Taxonomy" id="1423726"/>
    <lineage>
        <taxon>Bacteria</taxon>
        <taxon>Bacillati</taxon>
        <taxon>Bacillota</taxon>
        <taxon>Bacilli</taxon>
        <taxon>Lactobacillales</taxon>
        <taxon>Lactobacillaceae</taxon>
        <taxon>Loigolactobacillus</taxon>
    </lineage>
</organism>
<dbReference type="EMBL" id="AZDA01000002">
    <property type="protein sequence ID" value="KRK40931.1"/>
    <property type="molecule type" value="Genomic_DNA"/>
</dbReference>
<keyword evidence="7" id="KW-1133">Transmembrane helix</keyword>
<dbReference type="RefSeq" id="WP_057903172.1">
    <property type="nucleotide sequence ID" value="NZ_AZDA01000002.1"/>
</dbReference>
<dbReference type="InterPro" id="IPR005490">
    <property type="entry name" value="LD_TPept_cat_dom"/>
</dbReference>
<dbReference type="PROSITE" id="PS52029">
    <property type="entry name" value="LD_TPASE"/>
    <property type="match status" value="1"/>
</dbReference>
<dbReference type="OrthoDB" id="3176960at2"/>
<name>A0A0R1H8G1_9LACO</name>
<sequence length="460" mass="50586">MTKQNRIKLIGIIVCLCLIGIYIVKGTQYKQKFLPRTTVAGINVGGQTTTEAEKTLAQHFNHQKVTLKEGSKTITTFTGQSVGVVPNFEKTLANLKNSQNAWSWPLHLFYRDQHIKSAKAIKINQTTYQKFYDQLKTQLSSGRKANEAATIKKVNGTFKITDAVQGNVVSTSKLDQSIKNSLAKGQTSIDLKDDYIKVKTTSADKQNLNTALAKIKKLQNVSVTYNISGHTVKVPQATSAAWLTYANGKVTLDQAKVKTYLLSLNSKYATYGKSINFKSTKRGTVKVKAGNYGWSIKVASETEALTKDMLKGKDVTRTPIHVGVGYGTTTNEGIGDTYVEVDKTNQHMWIYKNGKSVLDTDVVTGKPGQDTPSGVYFVWNKQRNATLKGSNDDGSSYASPVSYWMPVDYTGVGIHDASWQAKFGGTWYKTHGSHGCVNTPPSTMAKVYSLVDLDTPVIIF</sequence>
<comment type="pathway">
    <text evidence="1 6">Cell wall biogenesis; peptidoglycan biosynthesis.</text>
</comment>
<evidence type="ECO:0000256" key="6">
    <source>
        <dbReference type="PROSITE-ProRule" id="PRU01373"/>
    </source>
</evidence>
<dbReference type="GO" id="GO:0071972">
    <property type="term" value="F:peptidoglycan L,D-transpeptidase activity"/>
    <property type="evidence" value="ECO:0007669"/>
    <property type="project" value="TreeGrafter"/>
</dbReference>
<dbReference type="InterPro" id="IPR022029">
    <property type="entry name" value="YoaR-like_PG-bd"/>
</dbReference>
<feature type="domain" description="L,D-TPase catalytic" evidence="8">
    <location>
        <begin position="337"/>
        <end position="460"/>
    </location>
</feature>
<dbReference type="SUPFAM" id="SSF141523">
    <property type="entry name" value="L,D-transpeptidase catalytic domain-like"/>
    <property type="match status" value="1"/>
</dbReference>
<keyword evidence="7" id="KW-0812">Transmembrane</keyword>
<evidence type="ECO:0000313" key="10">
    <source>
        <dbReference type="Proteomes" id="UP000051461"/>
    </source>
</evidence>
<evidence type="ECO:0000313" key="9">
    <source>
        <dbReference type="EMBL" id="KRK40931.1"/>
    </source>
</evidence>
<evidence type="ECO:0000256" key="4">
    <source>
        <dbReference type="ARBA" id="ARBA00022984"/>
    </source>
</evidence>
<dbReference type="GO" id="GO:0008360">
    <property type="term" value="P:regulation of cell shape"/>
    <property type="evidence" value="ECO:0007669"/>
    <property type="project" value="UniProtKB-UniRule"/>
</dbReference>
<dbReference type="InterPro" id="IPR038054">
    <property type="entry name" value="LD_TPept-like_central_sf"/>
</dbReference>
<feature type="active site" description="Nucleophile" evidence="6">
    <location>
        <position position="436"/>
    </location>
</feature>
<evidence type="ECO:0000256" key="5">
    <source>
        <dbReference type="ARBA" id="ARBA00023316"/>
    </source>
</evidence>
<evidence type="ECO:0000256" key="2">
    <source>
        <dbReference type="ARBA" id="ARBA00022679"/>
    </source>
</evidence>
<evidence type="ECO:0000256" key="3">
    <source>
        <dbReference type="ARBA" id="ARBA00022960"/>
    </source>
</evidence>
<evidence type="ECO:0000259" key="8">
    <source>
        <dbReference type="PROSITE" id="PS52029"/>
    </source>
</evidence>
<dbReference type="GO" id="GO:0071555">
    <property type="term" value="P:cell wall organization"/>
    <property type="evidence" value="ECO:0007669"/>
    <property type="project" value="UniProtKB-UniRule"/>
</dbReference>
<keyword evidence="4 6" id="KW-0573">Peptidoglycan synthesis</keyword>
<dbReference type="PATRIC" id="fig|1423726.3.peg.2421"/>
<dbReference type="CDD" id="cd16913">
    <property type="entry name" value="YkuD_like"/>
    <property type="match status" value="1"/>
</dbReference>
<comment type="caution">
    <text evidence="9">The sequence shown here is derived from an EMBL/GenBank/DDBJ whole genome shotgun (WGS) entry which is preliminary data.</text>
</comment>
<keyword evidence="3 6" id="KW-0133">Cell shape</keyword>
<dbReference type="GO" id="GO:0018104">
    <property type="term" value="P:peptidoglycan-protein cross-linking"/>
    <property type="evidence" value="ECO:0007669"/>
    <property type="project" value="TreeGrafter"/>
</dbReference>
<keyword evidence="10" id="KW-1185">Reference proteome</keyword>
<keyword evidence="5 6" id="KW-0961">Cell wall biogenesis/degradation</keyword>
<keyword evidence="2" id="KW-0808">Transferase</keyword>
<dbReference type="Gene3D" id="2.40.440.10">
    <property type="entry name" value="L,D-transpeptidase catalytic domain-like"/>
    <property type="match status" value="1"/>
</dbReference>
<dbReference type="AlphaFoldDB" id="A0A0R1H8G1"/>
<gene>
    <name evidence="9" type="ORF">FC07_GL002333</name>
</gene>
<evidence type="ECO:0000256" key="1">
    <source>
        <dbReference type="ARBA" id="ARBA00004752"/>
    </source>
</evidence>
<dbReference type="UniPathway" id="UPA00219"/>
<dbReference type="PANTHER" id="PTHR30582">
    <property type="entry name" value="L,D-TRANSPEPTIDASE"/>
    <property type="match status" value="1"/>
</dbReference>
<dbReference type="Pfam" id="PF12229">
    <property type="entry name" value="PG_binding_4"/>
    <property type="match status" value="1"/>
</dbReference>
<proteinExistence type="predicted"/>
<feature type="active site" description="Proton donor/acceptor" evidence="6">
    <location>
        <position position="415"/>
    </location>
</feature>
<evidence type="ECO:0000256" key="7">
    <source>
        <dbReference type="SAM" id="Phobius"/>
    </source>
</evidence>
<reference evidence="9 10" key="1">
    <citation type="journal article" date="2015" name="Genome Announc.">
        <title>Expanding the biotechnology potential of lactobacilli through comparative genomics of 213 strains and associated genera.</title>
        <authorList>
            <person name="Sun Z."/>
            <person name="Harris H.M."/>
            <person name="McCann A."/>
            <person name="Guo C."/>
            <person name="Argimon S."/>
            <person name="Zhang W."/>
            <person name="Yang X."/>
            <person name="Jeffery I.B."/>
            <person name="Cooney J.C."/>
            <person name="Kagawa T.F."/>
            <person name="Liu W."/>
            <person name="Song Y."/>
            <person name="Salvetti E."/>
            <person name="Wrobel A."/>
            <person name="Rasinkangas P."/>
            <person name="Parkhill J."/>
            <person name="Rea M.C."/>
            <person name="O'Sullivan O."/>
            <person name="Ritari J."/>
            <person name="Douillard F.P."/>
            <person name="Paul Ross R."/>
            <person name="Yang R."/>
            <person name="Briner A.E."/>
            <person name="Felis G.E."/>
            <person name="de Vos W.M."/>
            <person name="Barrangou R."/>
            <person name="Klaenhammer T.R."/>
            <person name="Caufield P.W."/>
            <person name="Cui Y."/>
            <person name="Zhang H."/>
            <person name="O'Toole P.W."/>
        </authorList>
    </citation>
    <scope>NUCLEOTIDE SEQUENCE [LARGE SCALE GENOMIC DNA]</scope>
    <source>
        <strain evidence="9 10">DSM 20003</strain>
    </source>
</reference>
<dbReference type="InterPro" id="IPR050979">
    <property type="entry name" value="LD-transpeptidase"/>
</dbReference>
<dbReference type="GO" id="GO:0005576">
    <property type="term" value="C:extracellular region"/>
    <property type="evidence" value="ECO:0007669"/>
    <property type="project" value="TreeGrafter"/>
</dbReference>
<dbReference type="InterPro" id="IPR038063">
    <property type="entry name" value="Transpep_catalytic_dom"/>
</dbReference>
<dbReference type="GO" id="GO:0016740">
    <property type="term" value="F:transferase activity"/>
    <property type="evidence" value="ECO:0007669"/>
    <property type="project" value="UniProtKB-KW"/>
</dbReference>
<dbReference type="Gene3D" id="3.10.20.800">
    <property type="match status" value="1"/>
</dbReference>
<dbReference type="Proteomes" id="UP000051461">
    <property type="component" value="Unassembled WGS sequence"/>
</dbReference>
<dbReference type="STRING" id="1423726.FC07_GL002333"/>
<dbReference type="SUPFAM" id="SSF143985">
    <property type="entry name" value="L,D-transpeptidase pre-catalytic domain-like"/>
    <property type="match status" value="1"/>
</dbReference>
<accession>A0A0R1H8G1</accession>
<protein>
    <submittedName>
        <fullName evidence="9">ErfK YbiS YcfS YnhG family protein</fullName>
    </submittedName>
</protein>
<dbReference type="PANTHER" id="PTHR30582:SF33">
    <property type="entry name" value="EXPORTED PROTEIN"/>
    <property type="match status" value="1"/>
</dbReference>
<feature type="transmembrane region" description="Helical" evidence="7">
    <location>
        <begin position="7"/>
        <end position="24"/>
    </location>
</feature>
<keyword evidence="7" id="KW-0472">Membrane</keyword>
<dbReference type="Pfam" id="PF03734">
    <property type="entry name" value="YkuD"/>
    <property type="match status" value="1"/>
</dbReference>